<name>A0A7J3Y0Q6_9CREN</name>
<comment type="caution">
    <text evidence="1">The sequence shown here is derived from an EMBL/GenBank/DDBJ whole genome shotgun (WGS) entry which is preliminary data.</text>
</comment>
<reference evidence="1" key="1">
    <citation type="journal article" date="2020" name="mSystems">
        <title>Genome- and Community-Level Interaction Insights into Carbon Utilization and Element Cycling Functions of Hydrothermarchaeota in Hydrothermal Sediment.</title>
        <authorList>
            <person name="Zhou Z."/>
            <person name="Liu Y."/>
            <person name="Xu W."/>
            <person name="Pan J."/>
            <person name="Luo Z.H."/>
            <person name="Li M."/>
        </authorList>
    </citation>
    <scope>NUCLEOTIDE SEQUENCE [LARGE SCALE GENOMIC DNA]</scope>
    <source>
        <strain evidence="1">SpSt-110</strain>
    </source>
</reference>
<dbReference type="AlphaFoldDB" id="A0A7J3Y0Q6"/>
<dbReference type="EMBL" id="DRYK01000089">
    <property type="protein sequence ID" value="HHP68516.1"/>
    <property type="molecule type" value="Genomic_DNA"/>
</dbReference>
<dbReference type="InterPro" id="IPR029052">
    <property type="entry name" value="Metallo-depent_PP-like"/>
</dbReference>
<proteinExistence type="predicted"/>
<organism evidence="1">
    <name type="scientific">Thermogladius calderae</name>
    <dbReference type="NCBI Taxonomy" id="1200300"/>
    <lineage>
        <taxon>Archaea</taxon>
        <taxon>Thermoproteota</taxon>
        <taxon>Thermoprotei</taxon>
        <taxon>Desulfurococcales</taxon>
        <taxon>Desulfurococcaceae</taxon>
        <taxon>Thermogladius</taxon>
    </lineage>
</organism>
<gene>
    <name evidence="1" type="ORF">ENM60_07045</name>
</gene>
<sequence length="187" mass="20661">MRIIIAHGFKGLPQTARDICLEAIRVEADIVHLGGDIKSPRIIEYLTGACGLKVVGFTGRLDSELIVSALKDSGGYVESTLMELKGISVLSIGYNLQQDRIMGVERADLLITYFSPMGLRLEEENIPGSPIIDYLINRCKPQYVVVTSCRTNYTSGRTICLGEVNLGYYAIADLEKGYLNITTRRII</sequence>
<protein>
    <submittedName>
        <fullName evidence="1">Uncharacterized protein</fullName>
    </submittedName>
</protein>
<dbReference type="SUPFAM" id="SSF56300">
    <property type="entry name" value="Metallo-dependent phosphatases"/>
    <property type="match status" value="1"/>
</dbReference>
<evidence type="ECO:0000313" key="1">
    <source>
        <dbReference type="EMBL" id="HHP68516.1"/>
    </source>
</evidence>
<accession>A0A7J3Y0Q6</accession>